<dbReference type="AlphaFoldDB" id="A0A380RVY2"/>
<evidence type="ECO:0000313" key="6">
    <source>
        <dbReference type="EMBL" id="SUQ19445.1"/>
    </source>
</evidence>
<comment type="similarity">
    <text evidence="1">Belongs to the cytidine and deoxycytidylate deaminase family.</text>
</comment>
<dbReference type="InterPro" id="IPR015517">
    <property type="entry name" value="dCMP_deaminase-rel"/>
</dbReference>
<feature type="domain" description="CMP/dCMP-type deaminase" evidence="5">
    <location>
        <begin position="8"/>
        <end position="169"/>
    </location>
</feature>
<dbReference type="InterPro" id="IPR016192">
    <property type="entry name" value="APOBEC/CMP_deaminase_Zn-bd"/>
</dbReference>
<dbReference type="InterPro" id="IPR002125">
    <property type="entry name" value="CMP_dCMP_dom"/>
</dbReference>
<evidence type="ECO:0000256" key="3">
    <source>
        <dbReference type="ARBA" id="ARBA00022801"/>
    </source>
</evidence>
<keyword evidence="2" id="KW-0479">Metal-binding</keyword>
<evidence type="ECO:0000256" key="1">
    <source>
        <dbReference type="ARBA" id="ARBA00006576"/>
    </source>
</evidence>
<evidence type="ECO:0000259" key="5">
    <source>
        <dbReference type="PROSITE" id="PS51747"/>
    </source>
</evidence>
<reference evidence="6 7" key="1">
    <citation type="submission" date="2017-08" db="EMBL/GenBank/DDBJ databases">
        <authorList>
            <person name="de Groot N.N."/>
        </authorList>
    </citation>
    <scope>NUCLEOTIDE SEQUENCE [LARGE SCALE GENOMIC DNA]</scope>
    <source>
        <strain evidence="6 7">HM2</strain>
    </source>
</reference>
<evidence type="ECO:0000256" key="2">
    <source>
        <dbReference type="ARBA" id="ARBA00022723"/>
    </source>
</evidence>
<evidence type="ECO:0000256" key="4">
    <source>
        <dbReference type="ARBA" id="ARBA00022833"/>
    </source>
</evidence>
<dbReference type="PANTHER" id="PTHR11086:SF18">
    <property type="entry name" value="DEOXYCYTIDYLATE DEAMINASE"/>
    <property type="match status" value="1"/>
</dbReference>
<dbReference type="PROSITE" id="PS51747">
    <property type="entry name" value="CYT_DCMP_DEAMINASES_2"/>
    <property type="match status" value="1"/>
</dbReference>
<dbReference type="Gene3D" id="3.40.140.10">
    <property type="entry name" value="Cytidine Deaminase, domain 2"/>
    <property type="match status" value="1"/>
</dbReference>
<accession>A0A380RVY2</accession>
<dbReference type="GO" id="GO:0005737">
    <property type="term" value="C:cytoplasm"/>
    <property type="evidence" value="ECO:0007669"/>
    <property type="project" value="TreeGrafter"/>
</dbReference>
<dbReference type="PROSITE" id="PS00903">
    <property type="entry name" value="CYT_DCMP_DEAMINASES_1"/>
    <property type="match status" value="1"/>
</dbReference>
<keyword evidence="4" id="KW-0862">Zinc</keyword>
<evidence type="ECO:0000313" key="7">
    <source>
        <dbReference type="Proteomes" id="UP000255423"/>
    </source>
</evidence>
<dbReference type="SUPFAM" id="SSF53927">
    <property type="entry name" value="Cytidine deaminase-like"/>
    <property type="match status" value="1"/>
</dbReference>
<dbReference type="Proteomes" id="UP000255423">
    <property type="component" value="Unassembled WGS sequence"/>
</dbReference>
<dbReference type="PANTHER" id="PTHR11086">
    <property type="entry name" value="DEOXYCYTIDYLATE DEAMINASE-RELATED"/>
    <property type="match status" value="1"/>
</dbReference>
<proteinExistence type="inferred from homology"/>
<sequence>MNSSRAKLRDEVYTQMMCAQARLSKDQNTQMGAVLVSADGRVISTGYNGAPAGFDDETVPYTREKQLLAYDLLDADSGELLSHHEFEANKYPFMVHAEINALHYARGKVPPGSKLYVIGFPCERCSLDISLSGVAEVFVTKDDYDPKSTLNNNRDTAYYMFAQAGIIVTLCGKRIKPVVSKPEKK</sequence>
<keyword evidence="3" id="KW-0378">Hydrolase</keyword>
<dbReference type="InterPro" id="IPR016193">
    <property type="entry name" value="Cytidine_deaminase-like"/>
</dbReference>
<dbReference type="GO" id="GO:0008270">
    <property type="term" value="F:zinc ion binding"/>
    <property type="evidence" value="ECO:0007669"/>
    <property type="project" value="InterPro"/>
</dbReference>
<dbReference type="GO" id="GO:0004132">
    <property type="term" value="F:dCMP deaminase activity"/>
    <property type="evidence" value="ECO:0007669"/>
    <property type="project" value="TreeGrafter"/>
</dbReference>
<dbReference type="RefSeq" id="WP_014545136.1">
    <property type="nucleotide sequence ID" value="NZ_UHJL01000001.1"/>
</dbReference>
<protein>
    <submittedName>
        <fullName evidence="6">dCMP deaminase</fullName>
    </submittedName>
</protein>
<organism evidence="6 7">
    <name type="scientific">Fibrobacter succinogenes</name>
    <name type="common">Bacteroides succinogenes</name>
    <dbReference type="NCBI Taxonomy" id="833"/>
    <lineage>
        <taxon>Bacteria</taxon>
        <taxon>Pseudomonadati</taxon>
        <taxon>Fibrobacterota</taxon>
        <taxon>Fibrobacteria</taxon>
        <taxon>Fibrobacterales</taxon>
        <taxon>Fibrobacteraceae</taxon>
        <taxon>Fibrobacter</taxon>
    </lineage>
</organism>
<dbReference type="Pfam" id="PF00383">
    <property type="entry name" value="dCMP_cyt_deam_1"/>
    <property type="match status" value="1"/>
</dbReference>
<gene>
    <name evidence="6" type="ORF">SAMN05661053_0677</name>
</gene>
<name>A0A380RVY2_FIBSU</name>
<dbReference type="EMBL" id="UHJL01000001">
    <property type="protein sequence ID" value="SUQ19445.1"/>
    <property type="molecule type" value="Genomic_DNA"/>
</dbReference>